<dbReference type="Bgee" id="ENSXETG00000030648">
    <property type="expression patterns" value="Expressed in liver and 2 other cell types or tissues"/>
</dbReference>
<dbReference type="AlphaFoldDB" id="A0A6I8Q001"/>
<feature type="chain" id="PRO_5026283999" description="SRCR domain-containing protein" evidence="6">
    <location>
        <begin position="18"/>
        <end position="341"/>
    </location>
</feature>
<keyword evidence="2" id="KW-0677">Repeat</keyword>
<name>A0A6I8Q001_XENTR</name>
<dbReference type="FunFam" id="3.10.250.10:FF:000001">
    <property type="entry name" value="Lysyl oxidase 4 isoform X1"/>
    <property type="match status" value="1"/>
</dbReference>
<dbReference type="FunFam" id="3.10.250.10:FF:000031">
    <property type="entry name" value="RIKEN cDNA 5830411N06, isoform CRA_a"/>
    <property type="match status" value="1"/>
</dbReference>
<evidence type="ECO:0000256" key="3">
    <source>
        <dbReference type="ARBA" id="ARBA00023157"/>
    </source>
</evidence>
<reference evidence="8" key="1">
    <citation type="journal article" date="2010" name="Science">
        <title>The genome of the Western clawed frog Xenopus tropicalis.</title>
        <authorList>
            <person name="Hellsten U."/>
            <person name="Harland R.M."/>
            <person name="Gilchrist M.J."/>
            <person name="Hendrix D."/>
            <person name="Jurka J."/>
            <person name="Kapitonov V."/>
            <person name="Ovcharenko I."/>
            <person name="Putnam N.H."/>
            <person name="Shu S."/>
            <person name="Taher L."/>
            <person name="Blitz I.L."/>
            <person name="Blumberg B."/>
            <person name="Dichmann D.S."/>
            <person name="Dubchak I."/>
            <person name="Amaya E."/>
            <person name="Detter J.C."/>
            <person name="Fletcher R."/>
            <person name="Gerhard D.S."/>
            <person name="Goodstein D."/>
            <person name="Graves T."/>
            <person name="Grigoriev I.V."/>
            <person name="Grimwood J."/>
            <person name="Kawashima T."/>
            <person name="Lindquist E."/>
            <person name="Lucas S.M."/>
            <person name="Mead P.E."/>
            <person name="Mitros T."/>
            <person name="Ogino H."/>
            <person name="Ohta Y."/>
            <person name="Poliakov A.V."/>
            <person name="Pollet N."/>
            <person name="Robert J."/>
            <person name="Salamov A."/>
            <person name="Sater A.K."/>
            <person name="Schmutz J."/>
            <person name="Terry A."/>
            <person name="Vize P.D."/>
            <person name="Warren W.C."/>
            <person name="Wells D."/>
            <person name="Wills A."/>
            <person name="Wilson R.K."/>
            <person name="Zimmerman L.B."/>
            <person name="Zorn A.M."/>
            <person name="Grainger R."/>
            <person name="Grammer T."/>
            <person name="Khokha M.K."/>
            <person name="Richardson P.M."/>
            <person name="Rokhsar D.S."/>
        </authorList>
    </citation>
    <scope>NUCLEOTIDE SEQUENCE [LARGE SCALE GENOMIC DNA]</scope>
    <source>
        <strain evidence="8">Nigerian</strain>
    </source>
</reference>
<evidence type="ECO:0000259" key="7">
    <source>
        <dbReference type="PROSITE" id="PS50287"/>
    </source>
</evidence>
<dbReference type="Pfam" id="PF00530">
    <property type="entry name" value="SRCR"/>
    <property type="match status" value="3"/>
</dbReference>
<dbReference type="PANTHER" id="PTHR48071:SF22">
    <property type="entry name" value="DELETED IN MALIGNANT BRAIN TUMORS 1 PROTEIN-LIKE"/>
    <property type="match status" value="1"/>
</dbReference>
<dbReference type="InterPro" id="IPR036772">
    <property type="entry name" value="SRCR-like_dom_sf"/>
</dbReference>
<accession>A0A6I8Q001</accession>
<evidence type="ECO:0000256" key="6">
    <source>
        <dbReference type="SAM" id="SignalP"/>
    </source>
</evidence>
<dbReference type="SUPFAM" id="SSF56487">
    <property type="entry name" value="SRCR-like"/>
    <property type="match status" value="3"/>
</dbReference>
<keyword evidence="1 6" id="KW-0732">Signal</keyword>
<evidence type="ECO:0000256" key="5">
    <source>
        <dbReference type="PROSITE-ProRule" id="PRU00196"/>
    </source>
</evidence>
<feature type="disulfide bond" evidence="5">
    <location>
        <begin position="302"/>
        <end position="312"/>
    </location>
</feature>
<feature type="disulfide bond" evidence="5">
    <location>
        <begin position="60"/>
        <end position="121"/>
    </location>
</feature>
<dbReference type="GO" id="GO:0016020">
    <property type="term" value="C:membrane"/>
    <property type="evidence" value="ECO:0007669"/>
    <property type="project" value="InterPro"/>
</dbReference>
<evidence type="ECO:0000256" key="1">
    <source>
        <dbReference type="ARBA" id="ARBA00022729"/>
    </source>
</evidence>
<protein>
    <recommendedName>
        <fullName evidence="7">SRCR domain-containing protein</fullName>
    </recommendedName>
</protein>
<feature type="domain" description="SRCR" evidence="7">
    <location>
        <begin position="22"/>
        <end position="122"/>
    </location>
</feature>
<dbReference type="PRINTS" id="PR00258">
    <property type="entry name" value="SPERACTRCPTR"/>
</dbReference>
<keyword evidence="3 5" id="KW-1015">Disulfide bond</keyword>
<keyword evidence="4" id="KW-0325">Glycoprotein</keyword>
<feature type="domain" description="SRCR" evidence="7">
    <location>
        <begin position="127"/>
        <end position="227"/>
    </location>
</feature>
<dbReference type="InterPro" id="IPR001190">
    <property type="entry name" value="SRCR"/>
</dbReference>
<evidence type="ECO:0000313" key="8">
    <source>
        <dbReference type="Ensembl" id="ENSXETP00000062010"/>
    </source>
</evidence>
<proteinExistence type="predicted"/>
<evidence type="ECO:0000256" key="4">
    <source>
        <dbReference type="ARBA" id="ARBA00023180"/>
    </source>
</evidence>
<dbReference type="SMART" id="SM00202">
    <property type="entry name" value="SR"/>
    <property type="match status" value="3"/>
</dbReference>
<dbReference type="FunFam" id="3.10.250.10:FF:000006">
    <property type="entry name" value="neurotrypsin isoform X2"/>
    <property type="match status" value="1"/>
</dbReference>
<organism evidence="8">
    <name type="scientific">Xenopus tropicalis</name>
    <name type="common">Western clawed frog</name>
    <name type="synonym">Silurana tropicalis</name>
    <dbReference type="NCBI Taxonomy" id="8364"/>
    <lineage>
        <taxon>Eukaryota</taxon>
        <taxon>Metazoa</taxon>
        <taxon>Chordata</taxon>
        <taxon>Craniata</taxon>
        <taxon>Vertebrata</taxon>
        <taxon>Euteleostomi</taxon>
        <taxon>Amphibia</taxon>
        <taxon>Batrachia</taxon>
        <taxon>Anura</taxon>
        <taxon>Pipoidea</taxon>
        <taxon>Pipidae</taxon>
        <taxon>Xenopodinae</taxon>
        <taxon>Xenopus</taxon>
        <taxon>Silurana</taxon>
    </lineage>
</organism>
<dbReference type="PROSITE" id="PS50287">
    <property type="entry name" value="SRCR_2"/>
    <property type="match status" value="3"/>
</dbReference>
<feature type="signal peptide" evidence="6">
    <location>
        <begin position="1"/>
        <end position="17"/>
    </location>
</feature>
<dbReference type="Gene3D" id="3.10.250.10">
    <property type="entry name" value="SRCR-like domain"/>
    <property type="match status" value="3"/>
</dbReference>
<sequence length="341" mass="38117">HLLCLPLVLALVTQFGAQPGSIRLVNGGGRCEGRVEIYYNGTWGTVCDDLWNMSSARVVCRQLHCGEPKDAKKDAFFGSGEESIWMDNVECDGSENALNDCNFRGWGLHDCSHNEDAGVVCSDSLNIRLVDGNSSCKGRLEVNHNGTWGTVCNDQWDKKDAKVVCKQLQCGPPKFSYECQPFGEGSGPIWLDEVHCTGKEYSLSECRFSAPGVHDCEHREDVSVMCREPFKIQLVNGSNRCAGRLEVFYDGEWGSVCDDDWDTLDSQVVCNQLRCGDPQLNRERGPRFGQASGRIWLDDVQCNGYESSLEECKHRTWSYHDCTHKEDVSVYCTGVCLYITC</sequence>
<feature type="disulfide bond" evidence="5">
    <location>
        <begin position="152"/>
        <end position="216"/>
    </location>
</feature>
<feature type="domain" description="SRCR" evidence="7">
    <location>
        <begin position="232"/>
        <end position="333"/>
    </location>
</feature>
<feature type="disulfide bond" evidence="5">
    <location>
        <begin position="196"/>
        <end position="206"/>
    </location>
</feature>
<comment type="caution">
    <text evidence="5">Lacks conserved residue(s) required for the propagation of feature annotation.</text>
</comment>
<dbReference type="GeneTree" id="ENSGT00950000183145"/>
<feature type="disulfide bond" evidence="5">
    <location>
        <begin position="47"/>
        <end position="111"/>
    </location>
</feature>
<feature type="disulfide bond" evidence="5">
    <location>
        <begin position="165"/>
        <end position="226"/>
    </location>
</feature>
<dbReference type="PANTHER" id="PTHR48071">
    <property type="entry name" value="SRCR DOMAIN-CONTAINING PROTEIN"/>
    <property type="match status" value="1"/>
</dbReference>
<feature type="disulfide bond" evidence="5">
    <location>
        <begin position="91"/>
        <end position="101"/>
    </location>
</feature>
<evidence type="ECO:0000256" key="2">
    <source>
        <dbReference type="ARBA" id="ARBA00022737"/>
    </source>
</evidence>
<reference evidence="8" key="2">
    <citation type="submission" date="2020-05" db="UniProtKB">
        <authorList>
            <consortium name="Ensembl"/>
        </authorList>
    </citation>
    <scope>IDENTIFICATION</scope>
</reference>
<dbReference type="Ensembl" id="ENSXETT00000065489">
    <property type="protein sequence ID" value="ENSXETP00000062010"/>
    <property type="gene ID" value="ENSXETG00000030648"/>
</dbReference>